<dbReference type="GO" id="GO:0051213">
    <property type="term" value="F:dioxygenase activity"/>
    <property type="evidence" value="ECO:0007669"/>
    <property type="project" value="UniProtKB-KW"/>
</dbReference>
<keyword evidence="3" id="KW-1185">Reference proteome</keyword>
<dbReference type="PROSITE" id="PS51819">
    <property type="entry name" value="VOC"/>
    <property type="match status" value="1"/>
</dbReference>
<evidence type="ECO:0000313" key="3">
    <source>
        <dbReference type="Proteomes" id="UP000197068"/>
    </source>
</evidence>
<dbReference type="InterPro" id="IPR004360">
    <property type="entry name" value="Glyas_Fos-R_dOase_dom"/>
</dbReference>
<dbReference type="PANTHER" id="PTHR39434">
    <property type="match status" value="1"/>
</dbReference>
<dbReference type="InterPro" id="IPR037523">
    <property type="entry name" value="VOC_core"/>
</dbReference>
<feature type="domain" description="VOC" evidence="1">
    <location>
        <begin position="3"/>
        <end position="129"/>
    </location>
</feature>
<dbReference type="RefSeq" id="WP_057181019.1">
    <property type="nucleotide sequence ID" value="NZ_BDQM01000014.1"/>
</dbReference>
<proteinExistence type="predicted"/>
<dbReference type="SUPFAM" id="SSF54593">
    <property type="entry name" value="Glyoxalase/Bleomycin resistance protein/Dihydroxybiphenyl dioxygenase"/>
    <property type="match status" value="1"/>
</dbReference>
<reference evidence="2 3" key="1">
    <citation type="submission" date="2017-06" db="EMBL/GenBank/DDBJ databases">
        <title>Whole Genome Sequences of Colwellia marinimaniae MTCD1.</title>
        <authorList>
            <person name="Kusumoto H."/>
            <person name="Inoue M."/>
            <person name="Tanikawa K."/>
            <person name="Maeji H."/>
            <person name="Cameron J.H."/>
            <person name="Bartlett D.H."/>
        </authorList>
    </citation>
    <scope>NUCLEOTIDE SEQUENCE [LARGE SCALE GENOMIC DNA]</scope>
    <source>
        <strain evidence="2 3">MTCD1</strain>
    </source>
</reference>
<evidence type="ECO:0000313" key="2">
    <source>
        <dbReference type="EMBL" id="GAW96404.1"/>
    </source>
</evidence>
<name>A0ABQ0MVY8_9GAMM</name>
<gene>
    <name evidence="2" type="ORF">MTCD1_02018</name>
</gene>
<dbReference type="EMBL" id="BDQM01000014">
    <property type="protein sequence ID" value="GAW96404.1"/>
    <property type="molecule type" value="Genomic_DNA"/>
</dbReference>
<dbReference type="Gene3D" id="3.10.180.10">
    <property type="entry name" value="2,3-Dihydroxybiphenyl 1,2-Dioxygenase, domain 1"/>
    <property type="match status" value="1"/>
</dbReference>
<accession>A0ABQ0MVY8</accession>
<dbReference type="Proteomes" id="UP000197068">
    <property type="component" value="Unassembled WGS sequence"/>
</dbReference>
<organism evidence="2 3">
    <name type="scientific">Colwellia marinimaniae</name>
    <dbReference type="NCBI Taxonomy" id="1513592"/>
    <lineage>
        <taxon>Bacteria</taxon>
        <taxon>Pseudomonadati</taxon>
        <taxon>Pseudomonadota</taxon>
        <taxon>Gammaproteobacteria</taxon>
        <taxon>Alteromonadales</taxon>
        <taxon>Colwelliaceae</taxon>
        <taxon>Colwellia</taxon>
    </lineage>
</organism>
<dbReference type="Pfam" id="PF00903">
    <property type="entry name" value="Glyoxalase"/>
    <property type="match status" value="1"/>
</dbReference>
<keyword evidence="2" id="KW-0560">Oxidoreductase</keyword>
<protein>
    <submittedName>
        <fullName evidence="2">Ring-cleaving dioxygenase</fullName>
    </submittedName>
</protein>
<evidence type="ECO:0000259" key="1">
    <source>
        <dbReference type="PROSITE" id="PS51819"/>
    </source>
</evidence>
<dbReference type="InterPro" id="IPR029068">
    <property type="entry name" value="Glyas_Bleomycin-R_OHBP_Dase"/>
</dbReference>
<dbReference type="PANTHER" id="PTHR39434:SF1">
    <property type="entry name" value="VOC DOMAIN-CONTAINING PROTEIN"/>
    <property type="match status" value="1"/>
</dbReference>
<sequence>MSNCFHLAIPAGDLNLAKNFYCEVLGCKSGNSEKHRWLDIDFWGNELTLHQSEESLPKVRHDVDMGAVLVPHFGIHLPEREFQALKARIEAAGLVYLDPPYRRFIDSEYEQETFFIADPNGNILEMKTMVNPKVLFKVESANMLNH</sequence>
<keyword evidence="2" id="KW-0223">Dioxygenase</keyword>
<comment type="caution">
    <text evidence="2">The sequence shown here is derived from an EMBL/GenBank/DDBJ whole genome shotgun (WGS) entry which is preliminary data.</text>
</comment>